<proteinExistence type="predicted"/>
<keyword evidence="6" id="KW-1185">Reference proteome</keyword>
<evidence type="ECO:0000256" key="1">
    <source>
        <dbReference type="ARBA" id="ARBA00023224"/>
    </source>
</evidence>
<evidence type="ECO:0000313" key="6">
    <source>
        <dbReference type="Proteomes" id="UP000076865"/>
    </source>
</evidence>
<name>A0A160F4Z6_9BACL</name>
<keyword evidence="1 2" id="KW-0807">Transducer</keyword>
<dbReference type="KEGG" id="aamy:GFC30_1274"/>
<protein>
    <submittedName>
        <fullName evidence="5">Methyl-accepting chemotaxis (MCP) signaling domain protein</fullName>
    </submittedName>
</protein>
<evidence type="ECO:0000313" key="5">
    <source>
        <dbReference type="EMBL" id="ANB60793.1"/>
    </source>
</evidence>
<gene>
    <name evidence="5" type="ORF">GFC30_1274</name>
</gene>
<organism evidence="5 6">
    <name type="scientific">Anoxybacteroides amylolyticum</name>
    <dbReference type="NCBI Taxonomy" id="294699"/>
    <lineage>
        <taxon>Bacteria</taxon>
        <taxon>Bacillati</taxon>
        <taxon>Bacillota</taxon>
        <taxon>Bacilli</taxon>
        <taxon>Bacillales</taxon>
        <taxon>Anoxybacillaceae</taxon>
        <taxon>Anoxybacteroides</taxon>
    </lineage>
</organism>
<dbReference type="PANTHER" id="PTHR32089:SF112">
    <property type="entry name" value="LYSOZYME-LIKE PROTEIN-RELATED"/>
    <property type="match status" value="1"/>
</dbReference>
<dbReference type="PANTHER" id="PTHR32089">
    <property type="entry name" value="METHYL-ACCEPTING CHEMOTAXIS PROTEIN MCPB"/>
    <property type="match status" value="1"/>
</dbReference>
<dbReference type="SUPFAM" id="SSF58104">
    <property type="entry name" value="Methyl-accepting chemotaxis protein (MCP) signaling domain"/>
    <property type="match status" value="1"/>
</dbReference>
<evidence type="ECO:0000256" key="2">
    <source>
        <dbReference type="PROSITE-ProRule" id="PRU00284"/>
    </source>
</evidence>
<dbReference type="EMBL" id="CP015438">
    <property type="protein sequence ID" value="ANB60793.1"/>
    <property type="molecule type" value="Genomic_DNA"/>
</dbReference>
<dbReference type="Proteomes" id="UP000076865">
    <property type="component" value="Chromosome"/>
</dbReference>
<dbReference type="Pfam" id="PF00015">
    <property type="entry name" value="MCPsignal"/>
    <property type="match status" value="1"/>
</dbReference>
<feature type="domain" description="Methyl-accepting transducer" evidence="4">
    <location>
        <begin position="251"/>
        <end position="494"/>
    </location>
</feature>
<evidence type="ECO:0000259" key="4">
    <source>
        <dbReference type="PROSITE" id="PS50111"/>
    </source>
</evidence>
<keyword evidence="3" id="KW-1133">Transmembrane helix</keyword>
<feature type="transmembrane region" description="Helical" evidence="3">
    <location>
        <begin position="132"/>
        <end position="154"/>
    </location>
</feature>
<keyword evidence="3" id="KW-0812">Transmembrane</keyword>
<accession>A0A160F4Z6</accession>
<dbReference type="AlphaFoldDB" id="A0A160F4Z6"/>
<sequence length="536" mass="60204">MDRLLKKRRAQQALKKVTDVAEKLQQKLDRAKPIVEQMESVRSFLDEQLERDEYFVIVDETGYAVVHTNRLREGRTFSDDTGQKAAKTTVPLLQAYRRDTGELLIDASCPLYTDITGKRFNLRMGRLMHLPYLQIHFILLALVPASISFGMATLFSLPSFAAFLLTVIISLGIGGFFYKAIVREMRHWYSVTRTVSSGNLRAEVHTAKKRTEFHQIGYELNKMIVGVRTILEELAKATSTVQQVSENQQEETKRLSEAFAEISAAMETFREGSKQQTASVAEANELVTGMMTEVQDMQTDFERVVSQAQEAMKSANEGARLIDRTKQHMQHMQHDLNETVNLIHTVSEEANRTVEMVSAITAIAKQTNLLALNASIEASRAGEAGKGFAIVAQEVRELAENTNAFAARILSSLQTMRNMLQNVVQAVEQNGQTANETMISLLQTNEVMASFQRMSVEMNELLHRSRTHVMKITNNGNELKQAISDVHAIASDFTSMVHETTAGLEQQTVAIHELANEAALLSQSIQKLQQITRRFH</sequence>
<dbReference type="GO" id="GO:0016020">
    <property type="term" value="C:membrane"/>
    <property type="evidence" value="ECO:0007669"/>
    <property type="project" value="InterPro"/>
</dbReference>
<evidence type="ECO:0000256" key="3">
    <source>
        <dbReference type="SAM" id="Phobius"/>
    </source>
</evidence>
<dbReference type="OrthoDB" id="2493490at2"/>
<feature type="transmembrane region" description="Helical" evidence="3">
    <location>
        <begin position="160"/>
        <end position="178"/>
    </location>
</feature>
<reference evidence="5 6" key="1">
    <citation type="journal article" date="2006" name="Syst. Appl. Microbiol.">
        <title>Anoxybacillus amylolyticus sp. nov., a thermophilic amylase producing bacterium isolated from Mount Rittmann (Antarctica).</title>
        <authorList>
            <person name="Poli A."/>
            <person name="Esposito E."/>
            <person name="Lama L."/>
            <person name="Orlando P."/>
            <person name="Nicolaus G."/>
            <person name="de Appolonia F."/>
            <person name="Gambacorta A."/>
            <person name="Nicolaus B."/>
        </authorList>
    </citation>
    <scope>NUCLEOTIDE SEQUENCE [LARGE SCALE GENOMIC DNA]</scope>
    <source>
        <strain evidence="5 6">DSM 15939</strain>
    </source>
</reference>
<dbReference type="Gene3D" id="1.10.287.950">
    <property type="entry name" value="Methyl-accepting chemotaxis protein"/>
    <property type="match status" value="1"/>
</dbReference>
<keyword evidence="3" id="KW-0472">Membrane</keyword>
<dbReference type="InterPro" id="IPR004089">
    <property type="entry name" value="MCPsignal_dom"/>
</dbReference>
<dbReference type="PROSITE" id="PS50111">
    <property type="entry name" value="CHEMOTAXIS_TRANSDUC_2"/>
    <property type="match status" value="1"/>
</dbReference>
<dbReference type="PATRIC" id="fig|294699.3.peg.1288"/>
<dbReference type="RefSeq" id="WP_066323389.1">
    <property type="nucleotide sequence ID" value="NZ_CP015438.1"/>
</dbReference>
<dbReference type="SMART" id="SM00283">
    <property type="entry name" value="MA"/>
    <property type="match status" value="1"/>
</dbReference>
<dbReference type="GO" id="GO:0007165">
    <property type="term" value="P:signal transduction"/>
    <property type="evidence" value="ECO:0007669"/>
    <property type="project" value="UniProtKB-KW"/>
</dbReference>